<evidence type="ECO:0000256" key="1">
    <source>
        <dbReference type="ARBA" id="ARBA00004651"/>
    </source>
</evidence>
<protein>
    <recommendedName>
        <fullName evidence="8">Probable membrane transporter protein</fullName>
    </recommendedName>
</protein>
<feature type="transmembrane region" description="Helical" evidence="8">
    <location>
        <begin position="206"/>
        <end position="226"/>
    </location>
</feature>
<dbReference type="GO" id="GO:0005886">
    <property type="term" value="C:plasma membrane"/>
    <property type="evidence" value="ECO:0007669"/>
    <property type="project" value="UniProtKB-SubCell"/>
</dbReference>
<evidence type="ECO:0000313" key="10">
    <source>
        <dbReference type="Proteomes" id="UP000435304"/>
    </source>
</evidence>
<reference evidence="9 10" key="1">
    <citation type="submission" date="2019-12" db="EMBL/GenBank/DDBJ databases">
        <title>Auraticoccus cholistani sp. nov., an actinomycete isolated from soil of Cholistan desert.</title>
        <authorList>
            <person name="Cheema M.T."/>
        </authorList>
    </citation>
    <scope>NUCLEOTIDE SEQUENCE [LARGE SCALE GENOMIC DNA]</scope>
    <source>
        <strain evidence="9 10">F435</strain>
    </source>
</reference>
<evidence type="ECO:0000256" key="3">
    <source>
        <dbReference type="ARBA" id="ARBA00022448"/>
    </source>
</evidence>
<organism evidence="9 10">
    <name type="scientific">Auraticoccus cholistanensis</name>
    <dbReference type="NCBI Taxonomy" id="2656650"/>
    <lineage>
        <taxon>Bacteria</taxon>
        <taxon>Bacillati</taxon>
        <taxon>Actinomycetota</taxon>
        <taxon>Actinomycetes</taxon>
        <taxon>Propionibacteriales</taxon>
        <taxon>Propionibacteriaceae</taxon>
        <taxon>Auraticoccus</taxon>
    </lineage>
</organism>
<comment type="caution">
    <text evidence="9">The sequence shown here is derived from an EMBL/GenBank/DDBJ whole genome shotgun (WGS) entry which is preliminary data.</text>
</comment>
<evidence type="ECO:0000256" key="2">
    <source>
        <dbReference type="ARBA" id="ARBA00009142"/>
    </source>
</evidence>
<dbReference type="PANTHER" id="PTHR30269">
    <property type="entry name" value="TRANSMEMBRANE PROTEIN YFCA"/>
    <property type="match status" value="1"/>
</dbReference>
<keyword evidence="4 8" id="KW-1003">Cell membrane</keyword>
<accession>A0A6A9UV00</accession>
<keyword evidence="10" id="KW-1185">Reference proteome</keyword>
<evidence type="ECO:0000256" key="4">
    <source>
        <dbReference type="ARBA" id="ARBA00022475"/>
    </source>
</evidence>
<comment type="similarity">
    <text evidence="2 8">Belongs to the 4-toluene sulfonate uptake permease (TSUP) (TC 2.A.102) family.</text>
</comment>
<feature type="transmembrane region" description="Helical" evidence="8">
    <location>
        <begin position="88"/>
        <end position="107"/>
    </location>
</feature>
<evidence type="ECO:0000313" key="9">
    <source>
        <dbReference type="EMBL" id="MVA76498.1"/>
    </source>
</evidence>
<evidence type="ECO:0000256" key="5">
    <source>
        <dbReference type="ARBA" id="ARBA00022692"/>
    </source>
</evidence>
<feature type="transmembrane region" description="Helical" evidence="8">
    <location>
        <begin position="51"/>
        <end position="76"/>
    </location>
</feature>
<dbReference type="Proteomes" id="UP000435304">
    <property type="component" value="Unassembled WGS sequence"/>
</dbReference>
<evidence type="ECO:0000256" key="7">
    <source>
        <dbReference type="ARBA" id="ARBA00023136"/>
    </source>
</evidence>
<dbReference type="InterPro" id="IPR002781">
    <property type="entry name" value="TM_pro_TauE-like"/>
</dbReference>
<keyword evidence="7 8" id="KW-0472">Membrane</keyword>
<keyword evidence="3" id="KW-0813">Transport</keyword>
<feature type="transmembrane region" description="Helical" evidence="8">
    <location>
        <begin position="20"/>
        <end position="39"/>
    </location>
</feature>
<keyword evidence="6 8" id="KW-1133">Transmembrane helix</keyword>
<feature type="transmembrane region" description="Helical" evidence="8">
    <location>
        <begin position="113"/>
        <end position="132"/>
    </location>
</feature>
<dbReference type="PANTHER" id="PTHR30269:SF37">
    <property type="entry name" value="MEMBRANE TRANSPORTER PROTEIN"/>
    <property type="match status" value="1"/>
</dbReference>
<dbReference type="RefSeq" id="WP_156610030.1">
    <property type="nucleotide sequence ID" value="NZ_WPCU01000006.1"/>
</dbReference>
<name>A0A6A9UV00_9ACTN</name>
<dbReference type="Pfam" id="PF01925">
    <property type="entry name" value="TauE"/>
    <property type="match status" value="1"/>
</dbReference>
<dbReference type="EMBL" id="WPCU01000006">
    <property type="protein sequence ID" value="MVA76498.1"/>
    <property type="molecule type" value="Genomic_DNA"/>
</dbReference>
<feature type="transmembrane region" description="Helical" evidence="8">
    <location>
        <begin position="166"/>
        <end position="186"/>
    </location>
</feature>
<feature type="transmembrane region" description="Helical" evidence="8">
    <location>
        <begin position="238"/>
        <end position="259"/>
    </location>
</feature>
<evidence type="ECO:0000256" key="8">
    <source>
        <dbReference type="RuleBase" id="RU363041"/>
    </source>
</evidence>
<dbReference type="AlphaFoldDB" id="A0A6A9UV00"/>
<sequence length="262" mass="26618">MGCRHARSSRRSEGSALTPVLVWALTLVSVTAGATLQRVTGVGFALVSGPAMVLLLGPLDGVVLANLMSACVCVLVLSRLWRSVDRRLAGALLLGVLPGVPAGALVVRLLDERVLLLVVGGVATLAVCLALSRRPLRVLQHRAGPVLAGAVSGFSNVTAGVGSPALAVYAASTALIGTTFVATAQLVSLATNVFSLLVKHHLDLPLPLVLACLGALPVGMLVGSVLYERIPPQHARGLVLGVALVGSLAAVGKGLWQLALAG</sequence>
<evidence type="ECO:0000256" key="6">
    <source>
        <dbReference type="ARBA" id="ARBA00022989"/>
    </source>
</evidence>
<proteinExistence type="inferred from homology"/>
<keyword evidence="5 8" id="KW-0812">Transmembrane</keyword>
<gene>
    <name evidence="9" type="ORF">GC722_10750</name>
</gene>
<comment type="subcellular location">
    <subcellularLocation>
        <location evidence="1 8">Cell membrane</location>
        <topology evidence="1 8">Multi-pass membrane protein</topology>
    </subcellularLocation>
</comment>
<dbReference type="InterPro" id="IPR052017">
    <property type="entry name" value="TSUP"/>
</dbReference>